<evidence type="ECO:0000259" key="9">
    <source>
        <dbReference type="Pfam" id="PF12704"/>
    </source>
</evidence>
<protein>
    <submittedName>
        <fullName evidence="10">ABC transporter permease</fullName>
    </submittedName>
</protein>
<feature type="transmembrane region" description="Helical" evidence="7">
    <location>
        <begin position="376"/>
        <end position="400"/>
    </location>
</feature>
<feature type="domain" description="ABC3 transporter permease C-terminal" evidence="8">
    <location>
        <begin position="298"/>
        <end position="410"/>
    </location>
</feature>
<dbReference type="GO" id="GO:0022857">
    <property type="term" value="F:transmembrane transporter activity"/>
    <property type="evidence" value="ECO:0007669"/>
    <property type="project" value="TreeGrafter"/>
</dbReference>
<dbReference type="Pfam" id="PF12704">
    <property type="entry name" value="MacB_PCD"/>
    <property type="match status" value="1"/>
</dbReference>
<evidence type="ECO:0000256" key="2">
    <source>
        <dbReference type="ARBA" id="ARBA00022475"/>
    </source>
</evidence>
<accession>A0AAE3JEB3</accession>
<comment type="caution">
    <text evidence="10">The sequence shown here is derived from an EMBL/GenBank/DDBJ whole genome shotgun (WGS) entry which is preliminary data.</text>
</comment>
<evidence type="ECO:0000259" key="8">
    <source>
        <dbReference type="Pfam" id="PF02687"/>
    </source>
</evidence>
<organism evidence="10 11">
    <name type="scientific">Hominifimenecus microfluidus</name>
    <dbReference type="NCBI Taxonomy" id="2885348"/>
    <lineage>
        <taxon>Bacteria</taxon>
        <taxon>Bacillati</taxon>
        <taxon>Bacillota</taxon>
        <taxon>Clostridia</taxon>
        <taxon>Lachnospirales</taxon>
        <taxon>Lachnospiraceae</taxon>
        <taxon>Hominifimenecus</taxon>
    </lineage>
</organism>
<evidence type="ECO:0000313" key="10">
    <source>
        <dbReference type="EMBL" id="MCC2229657.1"/>
    </source>
</evidence>
<proteinExistence type="inferred from homology"/>
<comment type="similarity">
    <text evidence="6">Belongs to the ABC-4 integral membrane protein family.</text>
</comment>
<feature type="domain" description="MacB-like periplasmic core" evidence="9">
    <location>
        <begin position="19"/>
        <end position="253"/>
    </location>
</feature>
<dbReference type="EMBL" id="JAJEQR010000003">
    <property type="protein sequence ID" value="MCC2229657.1"/>
    <property type="molecule type" value="Genomic_DNA"/>
</dbReference>
<evidence type="ECO:0000256" key="3">
    <source>
        <dbReference type="ARBA" id="ARBA00022692"/>
    </source>
</evidence>
<dbReference type="AlphaFoldDB" id="A0AAE3JEB3"/>
<evidence type="ECO:0000256" key="1">
    <source>
        <dbReference type="ARBA" id="ARBA00004651"/>
    </source>
</evidence>
<feature type="transmembrane region" description="Helical" evidence="7">
    <location>
        <begin position="20"/>
        <end position="40"/>
    </location>
</feature>
<feature type="transmembrane region" description="Helical" evidence="7">
    <location>
        <begin position="295"/>
        <end position="318"/>
    </location>
</feature>
<dbReference type="PANTHER" id="PTHR30572">
    <property type="entry name" value="MEMBRANE COMPONENT OF TRANSPORTER-RELATED"/>
    <property type="match status" value="1"/>
</dbReference>
<keyword evidence="4 7" id="KW-1133">Transmembrane helix</keyword>
<dbReference type="InterPro" id="IPR050250">
    <property type="entry name" value="Macrolide_Exporter_MacB"/>
</dbReference>
<sequence>MFENISLAFQGIWSHKMRSFLTMLGIIIGIGSIISIVSTIKGTNEQIKQNLIGSGTNAVKVELYQGDNTFDTEYNAIPEGVNPISQDTLDEITALDEVAEASLYTERTYAEYVYHQNQNFTGTIRGIDEHYFNVYGYYIQMGRGFTEDDFSQIRKVAIVDRTAMSSLFEGENPLGKTIEIKSEPYTIIGITEQSMEFEPVINDPSDYAIYNQSSNGVVFVPDTTWPLVAQFDEPQKVALKAASTDDMTNAGKKTADLLTATLQADSSMNLSYRSQDLLEQAKRLQDLSSSTNQQLIWIASISLLVGGIGVMNIMLVSVTERTREIGLKKAIGARKSRILFQFLTEAAVLTSLGGLLGVGAGIVMAKVISGMSGAPMAIDVGATVIAVAFSVLIGVVFGLLPAIKASNLNPIEALRRE</sequence>
<evidence type="ECO:0000313" key="11">
    <source>
        <dbReference type="Proteomes" id="UP001198182"/>
    </source>
</evidence>
<dbReference type="PANTHER" id="PTHR30572:SF4">
    <property type="entry name" value="ABC TRANSPORTER PERMEASE YTRF"/>
    <property type="match status" value="1"/>
</dbReference>
<dbReference type="Proteomes" id="UP001198182">
    <property type="component" value="Unassembled WGS sequence"/>
</dbReference>
<evidence type="ECO:0000256" key="6">
    <source>
        <dbReference type="ARBA" id="ARBA00038076"/>
    </source>
</evidence>
<keyword evidence="5 7" id="KW-0472">Membrane</keyword>
<evidence type="ECO:0000256" key="5">
    <source>
        <dbReference type="ARBA" id="ARBA00023136"/>
    </source>
</evidence>
<reference evidence="10" key="1">
    <citation type="submission" date="2021-10" db="EMBL/GenBank/DDBJ databases">
        <title>Anaerobic single-cell dispensing facilitates the cultivation of human gut bacteria.</title>
        <authorList>
            <person name="Afrizal A."/>
        </authorList>
    </citation>
    <scope>NUCLEOTIDE SEQUENCE</scope>
    <source>
        <strain evidence="10">CLA-AA-H215</strain>
    </source>
</reference>
<name>A0AAE3JEB3_9FIRM</name>
<evidence type="ECO:0000256" key="7">
    <source>
        <dbReference type="SAM" id="Phobius"/>
    </source>
</evidence>
<keyword evidence="3 7" id="KW-0812">Transmembrane</keyword>
<evidence type="ECO:0000256" key="4">
    <source>
        <dbReference type="ARBA" id="ARBA00022989"/>
    </source>
</evidence>
<dbReference type="GO" id="GO:0005886">
    <property type="term" value="C:plasma membrane"/>
    <property type="evidence" value="ECO:0007669"/>
    <property type="project" value="UniProtKB-SubCell"/>
</dbReference>
<dbReference type="InterPro" id="IPR025857">
    <property type="entry name" value="MacB_PCD"/>
</dbReference>
<dbReference type="InterPro" id="IPR003838">
    <property type="entry name" value="ABC3_permease_C"/>
</dbReference>
<dbReference type="RefSeq" id="WP_308452444.1">
    <property type="nucleotide sequence ID" value="NZ_JAJEQR010000003.1"/>
</dbReference>
<keyword evidence="2" id="KW-1003">Cell membrane</keyword>
<dbReference type="Pfam" id="PF02687">
    <property type="entry name" value="FtsX"/>
    <property type="match status" value="1"/>
</dbReference>
<keyword evidence="11" id="KW-1185">Reference proteome</keyword>
<feature type="transmembrane region" description="Helical" evidence="7">
    <location>
        <begin position="338"/>
        <end position="364"/>
    </location>
</feature>
<comment type="subcellular location">
    <subcellularLocation>
        <location evidence="1">Cell membrane</location>
        <topology evidence="1">Multi-pass membrane protein</topology>
    </subcellularLocation>
</comment>
<gene>
    <name evidence="10" type="ORF">LKD81_01395</name>
</gene>